<gene>
    <name evidence="4" type="primary">ttgF_4</name>
    <name evidence="4" type="ORF">LMG29739_02425</name>
</gene>
<dbReference type="InterPro" id="IPR003423">
    <property type="entry name" value="OMP_efflux"/>
</dbReference>
<dbReference type="PROSITE" id="PS51257">
    <property type="entry name" value="PROKAR_LIPOPROTEIN"/>
    <property type="match status" value="1"/>
</dbReference>
<keyword evidence="2" id="KW-0472">Membrane</keyword>
<keyword evidence="2" id="KW-0564">Palmitate</keyword>
<dbReference type="Gene3D" id="1.20.1600.10">
    <property type="entry name" value="Outer membrane efflux proteins (OEP)"/>
    <property type="match status" value="1"/>
</dbReference>
<evidence type="ECO:0000256" key="1">
    <source>
        <dbReference type="ARBA" id="ARBA00007613"/>
    </source>
</evidence>
<evidence type="ECO:0000256" key="2">
    <source>
        <dbReference type="RuleBase" id="RU362097"/>
    </source>
</evidence>
<dbReference type="Pfam" id="PF02321">
    <property type="entry name" value="OEP"/>
    <property type="match status" value="2"/>
</dbReference>
<keyword evidence="2" id="KW-0732">Signal</keyword>
<name>A0A6J5DTW4_9BURK</name>
<evidence type="ECO:0000256" key="3">
    <source>
        <dbReference type="SAM" id="MobiDB-lite"/>
    </source>
</evidence>
<sequence>MNTSRNWTRPALMAACLAASGCSLAPQYEKPALSVPAAFKEADPAITPVPGAEAARSSQWKAAEPADTQPRGDWWTLFNDPTLDTLEQEARDANPGLAVAAARVKESRAIQQVARAALFPSLDAGFGPTRQKFSPASQFLPDDAQGPVQTFWRLQASASYEVDLFGRVSDTVAAARADTQQSEALYRSVLLALQADVAQNYFNVRALDAELDVLSRTVSLREDAFRLVQHRFDQGDVSELDLAQARSELASTRSDMLTVTRARAAAEHSLAVLLGKPPADFTFAASALQPVTAMVPPGLPSTLLERRPDIAAAERAMAAANARIGVARAAFFPSLSLTAAGGFESASLGDLMTWSSRTFLLGPLTGTALTLPLFDGGRRSGNLANARALHEESVANYRLQVLTAFREVEDSLSELRILKDQRITQDAAVNASSRASALSRKQYMEGAVSYLDVIDNERNTLQLQRAAVRLEDAQAVSTVNLIRALGGGWETPAAVVAH</sequence>
<evidence type="ECO:0000313" key="4">
    <source>
        <dbReference type="EMBL" id="CAB3756346.1"/>
    </source>
</evidence>
<feature type="region of interest" description="Disordered" evidence="3">
    <location>
        <begin position="48"/>
        <end position="72"/>
    </location>
</feature>
<dbReference type="AlphaFoldDB" id="A0A6J5DTW4"/>
<feature type="chain" id="PRO_5027150597" evidence="2">
    <location>
        <begin position="26"/>
        <end position="498"/>
    </location>
</feature>
<keyword evidence="2" id="KW-1134">Transmembrane beta strand</keyword>
<evidence type="ECO:0000313" key="5">
    <source>
        <dbReference type="Proteomes" id="UP000494329"/>
    </source>
</evidence>
<keyword evidence="5" id="KW-1185">Reference proteome</keyword>
<dbReference type="Proteomes" id="UP000494329">
    <property type="component" value="Unassembled WGS sequence"/>
</dbReference>
<dbReference type="GO" id="GO:0015562">
    <property type="term" value="F:efflux transmembrane transporter activity"/>
    <property type="evidence" value="ECO:0007669"/>
    <property type="project" value="InterPro"/>
</dbReference>
<dbReference type="EMBL" id="CADIKF010000016">
    <property type="protein sequence ID" value="CAB3756346.1"/>
    <property type="molecule type" value="Genomic_DNA"/>
</dbReference>
<keyword evidence="2" id="KW-0449">Lipoprotein</keyword>
<dbReference type="RefSeq" id="WP_175111155.1">
    <property type="nucleotide sequence ID" value="NZ_CADIKF010000016.1"/>
</dbReference>
<proteinExistence type="inferred from homology"/>
<comment type="similarity">
    <text evidence="1 2">Belongs to the outer membrane factor (OMF) (TC 1.B.17) family.</text>
</comment>
<protein>
    <submittedName>
        <fullName evidence="4">Toluene efflux pump outer membrane protein TtgF</fullName>
    </submittedName>
</protein>
<comment type="subcellular location">
    <subcellularLocation>
        <location evidence="2">Cell membrane</location>
        <topology evidence="2">Lipid-anchor</topology>
    </subcellularLocation>
</comment>
<dbReference type="PANTHER" id="PTHR30203">
    <property type="entry name" value="OUTER MEMBRANE CATION EFFLUX PROTEIN"/>
    <property type="match status" value="1"/>
</dbReference>
<dbReference type="InterPro" id="IPR010131">
    <property type="entry name" value="MdtP/NodT-like"/>
</dbReference>
<dbReference type="Gene3D" id="2.20.200.10">
    <property type="entry name" value="Outer membrane efflux proteins (OEP)"/>
    <property type="match status" value="1"/>
</dbReference>
<keyword evidence="2" id="KW-0812">Transmembrane</keyword>
<reference evidence="4 5" key="1">
    <citation type="submission" date="2020-04" db="EMBL/GenBank/DDBJ databases">
        <authorList>
            <person name="De Canck E."/>
        </authorList>
    </citation>
    <scope>NUCLEOTIDE SEQUENCE [LARGE SCALE GENOMIC DNA]</scope>
    <source>
        <strain evidence="4 5">LMG 29739</strain>
    </source>
</reference>
<organism evidence="4 5">
    <name type="scientific">Paraburkholderia solisilvae</name>
    <dbReference type="NCBI Taxonomy" id="624376"/>
    <lineage>
        <taxon>Bacteria</taxon>
        <taxon>Pseudomonadati</taxon>
        <taxon>Pseudomonadota</taxon>
        <taxon>Betaproteobacteria</taxon>
        <taxon>Burkholderiales</taxon>
        <taxon>Burkholderiaceae</taxon>
        <taxon>Paraburkholderia</taxon>
    </lineage>
</organism>
<dbReference type="GO" id="GO:0005886">
    <property type="term" value="C:plasma membrane"/>
    <property type="evidence" value="ECO:0007669"/>
    <property type="project" value="UniProtKB-SubCell"/>
</dbReference>
<feature type="signal peptide" evidence="2">
    <location>
        <begin position="1"/>
        <end position="25"/>
    </location>
</feature>
<dbReference type="PANTHER" id="PTHR30203:SF33">
    <property type="entry name" value="BLR4455 PROTEIN"/>
    <property type="match status" value="1"/>
</dbReference>
<accession>A0A6J5DTW4</accession>
<dbReference type="SUPFAM" id="SSF56954">
    <property type="entry name" value="Outer membrane efflux proteins (OEP)"/>
    <property type="match status" value="1"/>
</dbReference>
<dbReference type="NCBIfam" id="TIGR01845">
    <property type="entry name" value="outer_NodT"/>
    <property type="match status" value="1"/>
</dbReference>